<keyword evidence="1" id="KW-0805">Transcription regulation</keyword>
<name>A0A829YKJ2_9GAMM</name>
<dbReference type="EMBL" id="BLJN01000006">
    <property type="protein sequence ID" value="GFE83312.1"/>
    <property type="molecule type" value="Genomic_DNA"/>
</dbReference>
<gene>
    <name evidence="7" type="ORF">GCM10011487_53120</name>
</gene>
<dbReference type="Pfam" id="PF00440">
    <property type="entry name" value="TetR_N"/>
    <property type="match status" value="1"/>
</dbReference>
<dbReference type="GO" id="GO:0003677">
    <property type="term" value="F:DNA binding"/>
    <property type="evidence" value="ECO:0007669"/>
    <property type="project" value="UniProtKB-UniRule"/>
</dbReference>
<dbReference type="PROSITE" id="PS50977">
    <property type="entry name" value="HTH_TETR_2"/>
    <property type="match status" value="1"/>
</dbReference>
<dbReference type="Gene3D" id="1.10.357.10">
    <property type="entry name" value="Tetracycline Repressor, domain 2"/>
    <property type="match status" value="1"/>
</dbReference>
<keyword evidence="3" id="KW-0804">Transcription</keyword>
<evidence type="ECO:0000256" key="1">
    <source>
        <dbReference type="ARBA" id="ARBA00023015"/>
    </source>
</evidence>
<dbReference type="SUPFAM" id="SSF46689">
    <property type="entry name" value="Homeodomain-like"/>
    <property type="match status" value="1"/>
</dbReference>
<feature type="DNA-binding region" description="H-T-H motif" evidence="4">
    <location>
        <begin position="47"/>
        <end position="66"/>
    </location>
</feature>
<feature type="region of interest" description="Disordered" evidence="5">
    <location>
        <begin position="1"/>
        <end position="23"/>
    </location>
</feature>
<sequence length="228" mass="24938">MTTTVKSAKSTKPAIRRTQEDRSAATRARLLEAAIDSLHTRGYAATTTMVVCEESGVSRGAMLHQFPSKVDLMLYVVKVVYEEDIALYQKALGPLADARERLLAFPKVAWEVLRRPAAVAALEVLQGSRSDPELSARLKPLQKEIEQDSFRQAGAIIGAANGRTSAAATRLFVWALRGLSVARVLTNEPAEIDESIELLRQMLTAALDAEVLQVPGETGRPKKKRSSR</sequence>
<protein>
    <recommendedName>
        <fullName evidence="6">HTH tetR-type domain-containing protein</fullName>
    </recommendedName>
</protein>
<feature type="compositionally biased region" description="Polar residues" evidence="5">
    <location>
        <begin position="1"/>
        <end position="10"/>
    </location>
</feature>
<dbReference type="AlphaFoldDB" id="A0A829YKJ2"/>
<evidence type="ECO:0000256" key="4">
    <source>
        <dbReference type="PROSITE-ProRule" id="PRU00335"/>
    </source>
</evidence>
<dbReference type="PANTHER" id="PTHR47506:SF1">
    <property type="entry name" value="HTH-TYPE TRANSCRIPTIONAL REGULATOR YJDC"/>
    <property type="match status" value="1"/>
</dbReference>
<dbReference type="Proteomes" id="UP000445000">
    <property type="component" value="Unassembled WGS sequence"/>
</dbReference>
<keyword evidence="2 4" id="KW-0238">DNA-binding</keyword>
<dbReference type="PANTHER" id="PTHR47506">
    <property type="entry name" value="TRANSCRIPTIONAL REGULATORY PROTEIN"/>
    <property type="match status" value="1"/>
</dbReference>
<evidence type="ECO:0000256" key="3">
    <source>
        <dbReference type="ARBA" id="ARBA00023163"/>
    </source>
</evidence>
<organism evidence="7 8">
    <name type="scientific">Steroidobacter agaridevorans</name>
    <dbReference type="NCBI Taxonomy" id="2695856"/>
    <lineage>
        <taxon>Bacteria</taxon>
        <taxon>Pseudomonadati</taxon>
        <taxon>Pseudomonadota</taxon>
        <taxon>Gammaproteobacteria</taxon>
        <taxon>Steroidobacterales</taxon>
        <taxon>Steroidobacteraceae</taxon>
        <taxon>Steroidobacter</taxon>
    </lineage>
</organism>
<accession>A0A829YKJ2</accession>
<evidence type="ECO:0000256" key="2">
    <source>
        <dbReference type="ARBA" id="ARBA00023125"/>
    </source>
</evidence>
<dbReference type="PRINTS" id="PR00455">
    <property type="entry name" value="HTHTETR"/>
</dbReference>
<reference evidence="8" key="1">
    <citation type="submission" date="2020-01" db="EMBL/GenBank/DDBJ databases">
        <title>'Steroidobacter agaridevorans' sp. nov., agar-degrading bacteria isolated from rhizosphere soils.</title>
        <authorList>
            <person name="Ikenaga M."/>
            <person name="Kataoka M."/>
            <person name="Murouchi A."/>
            <person name="Katsuragi S."/>
            <person name="Sakai M."/>
        </authorList>
    </citation>
    <scope>NUCLEOTIDE SEQUENCE [LARGE SCALE GENOMIC DNA]</scope>
    <source>
        <strain evidence="8">YU21-B</strain>
    </source>
</reference>
<dbReference type="InterPro" id="IPR001647">
    <property type="entry name" value="HTH_TetR"/>
</dbReference>
<evidence type="ECO:0000313" key="7">
    <source>
        <dbReference type="EMBL" id="GFE83312.1"/>
    </source>
</evidence>
<dbReference type="InterPro" id="IPR009057">
    <property type="entry name" value="Homeodomain-like_sf"/>
</dbReference>
<evidence type="ECO:0000259" key="6">
    <source>
        <dbReference type="PROSITE" id="PS50977"/>
    </source>
</evidence>
<evidence type="ECO:0000256" key="5">
    <source>
        <dbReference type="SAM" id="MobiDB-lite"/>
    </source>
</evidence>
<keyword evidence="8" id="KW-1185">Reference proteome</keyword>
<feature type="domain" description="HTH tetR-type" evidence="6">
    <location>
        <begin position="24"/>
        <end position="84"/>
    </location>
</feature>
<evidence type="ECO:0000313" key="8">
    <source>
        <dbReference type="Proteomes" id="UP000445000"/>
    </source>
</evidence>
<comment type="caution">
    <text evidence="7">The sequence shown here is derived from an EMBL/GenBank/DDBJ whole genome shotgun (WGS) entry which is preliminary data.</text>
</comment>
<proteinExistence type="predicted"/>